<dbReference type="AlphaFoldDB" id="A0A7S1D8G3"/>
<comment type="subcellular location">
    <subcellularLocation>
        <location evidence="2">Cell membrane</location>
    </subcellularLocation>
    <subcellularLocation>
        <location evidence="1">Membrane</location>
        <topology evidence="1">Multi-pass membrane protein</topology>
    </subcellularLocation>
</comment>
<dbReference type="Gene3D" id="1.20.1250.20">
    <property type="entry name" value="MFS general substrate transporter like domains"/>
    <property type="match status" value="1"/>
</dbReference>
<evidence type="ECO:0000256" key="1">
    <source>
        <dbReference type="ARBA" id="ARBA00004141"/>
    </source>
</evidence>
<accession>A0A7S1D8G3</accession>
<keyword evidence="3 7" id="KW-0812">Transmembrane</keyword>
<proteinExistence type="predicted"/>
<gene>
    <name evidence="8" type="ORF">CTEN0397_LOCUS10273</name>
</gene>
<evidence type="ECO:0000256" key="4">
    <source>
        <dbReference type="ARBA" id="ARBA00022989"/>
    </source>
</evidence>
<feature type="transmembrane region" description="Helical" evidence="7">
    <location>
        <begin position="51"/>
        <end position="80"/>
    </location>
</feature>
<reference evidence="8" key="1">
    <citation type="submission" date="2021-01" db="EMBL/GenBank/DDBJ databases">
        <authorList>
            <person name="Corre E."/>
            <person name="Pelletier E."/>
            <person name="Niang G."/>
            <person name="Scheremetjew M."/>
            <person name="Finn R."/>
            <person name="Kale V."/>
            <person name="Holt S."/>
            <person name="Cochrane G."/>
            <person name="Meng A."/>
            <person name="Brown T."/>
            <person name="Cohen L."/>
        </authorList>
    </citation>
    <scope>NUCLEOTIDE SEQUENCE</scope>
    <source>
        <strain evidence="8">ECT3854</strain>
    </source>
</reference>
<dbReference type="GO" id="GO:0016020">
    <property type="term" value="C:membrane"/>
    <property type="evidence" value="ECO:0007669"/>
    <property type="project" value="UniProtKB-SubCell"/>
</dbReference>
<dbReference type="Pfam" id="PF07690">
    <property type="entry name" value="MFS_1"/>
    <property type="match status" value="1"/>
</dbReference>
<dbReference type="PANTHER" id="PTHR23507">
    <property type="entry name" value="ZGC:174356"/>
    <property type="match status" value="1"/>
</dbReference>
<dbReference type="GO" id="GO:0022857">
    <property type="term" value="F:transmembrane transporter activity"/>
    <property type="evidence" value="ECO:0007669"/>
    <property type="project" value="InterPro"/>
</dbReference>
<feature type="region of interest" description="Disordered" evidence="6">
    <location>
        <begin position="180"/>
        <end position="204"/>
    </location>
</feature>
<dbReference type="InterPro" id="IPR036259">
    <property type="entry name" value="MFS_trans_sf"/>
</dbReference>
<sequence>MVLYGAKRFGLGPDRLGELMSALGLSTMLAEAVLVRILVPMLGEKKSMRVGLAAFGFQCIVLGFAFEGWHLFVCIIFSMVGNLVYPSLTSLVSASVEPEALGEALGAVNGIKALTEGIGPLVFGSLMTLSENSSLPGSPYLLAAVLVFFAYRYADRLPDVQNDDYVHELDYKKRQRQEAKRMAGRFATQQQQEERRQQERLRPRQLYFHEEYDDDDDDEYAELLLDDSFDCISEVETDDGDNDADDERASRLPRTFASFLKMVPKPG</sequence>
<keyword evidence="5 7" id="KW-0472">Membrane</keyword>
<name>A0A7S1D8G3_CYCTE</name>
<dbReference type="SUPFAM" id="SSF103473">
    <property type="entry name" value="MFS general substrate transporter"/>
    <property type="match status" value="1"/>
</dbReference>
<dbReference type="PRINTS" id="PR01035">
    <property type="entry name" value="TCRTETA"/>
</dbReference>
<feature type="transmembrane region" description="Helical" evidence="7">
    <location>
        <begin position="20"/>
        <end position="39"/>
    </location>
</feature>
<evidence type="ECO:0000256" key="6">
    <source>
        <dbReference type="SAM" id="MobiDB-lite"/>
    </source>
</evidence>
<evidence type="ECO:0000256" key="5">
    <source>
        <dbReference type="ARBA" id="ARBA00023136"/>
    </source>
</evidence>
<feature type="compositionally biased region" description="Basic and acidic residues" evidence="6">
    <location>
        <begin position="192"/>
        <end position="204"/>
    </location>
</feature>
<evidence type="ECO:0000256" key="3">
    <source>
        <dbReference type="ARBA" id="ARBA00022692"/>
    </source>
</evidence>
<organism evidence="8">
    <name type="scientific">Cyclophora tenuis</name>
    <name type="common">Marine diatom</name>
    <dbReference type="NCBI Taxonomy" id="216820"/>
    <lineage>
        <taxon>Eukaryota</taxon>
        <taxon>Sar</taxon>
        <taxon>Stramenopiles</taxon>
        <taxon>Ochrophyta</taxon>
        <taxon>Bacillariophyta</taxon>
        <taxon>Fragilariophyceae</taxon>
        <taxon>Fragilariophycidae</taxon>
        <taxon>Cyclophorales</taxon>
        <taxon>Cyclophoraceae</taxon>
        <taxon>Cyclophora</taxon>
    </lineage>
</organism>
<keyword evidence="4 7" id="KW-1133">Transmembrane helix</keyword>
<evidence type="ECO:0000256" key="7">
    <source>
        <dbReference type="SAM" id="Phobius"/>
    </source>
</evidence>
<protein>
    <recommendedName>
        <fullName evidence="9">Major facilitator superfamily (MFS) profile domain-containing protein</fullName>
    </recommendedName>
</protein>
<dbReference type="InterPro" id="IPR001958">
    <property type="entry name" value="Tet-R_TetA/multi-R_MdtG-like"/>
</dbReference>
<dbReference type="EMBL" id="HBFW01016059">
    <property type="protein sequence ID" value="CAD8939210.1"/>
    <property type="molecule type" value="Transcribed_RNA"/>
</dbReference>
<evidence type="ECO:0000313" key="8">
    <source>
        <dbReference type="EMBL" id="CAD8939210.1"/>
    </source>
</evidence>
<dbReference type="InterPro" id="IPR011701">
    <property type="entry name" value="MFS"/>
</dbReference>
<evidence type="ECO:0008006" key="9">
    <source>
        <dbReference type="Google" id="ProtNLM"/>
    </source>
</evidence>
<dbReference type="PANTHER" id="PTHR23507:SF1">
    <property type="entry name" value="FI18259P1-RELATED"/>
    <property type="match status" value="1"/>
</dbReference>
<evidence type="ECO:0000256" key="2">
    <source>
        <dbReference type="ARBA" id="ARBA00004236"/>
    </source>
</evidence>